<dbReference type="SMART" id="SM00062">
    <property type="entry name" value="PBPb"/>
    <property type="match status" value="1"/>
</dbReference>
<sequence>MRCFPRYLLAAVLGLLLGGPAQARQWLVVGTHFPQVYERTAEGHFIGLAPAVLRRLAVELGDNLRFELHPWARAQLMVELGQADILVGPYRNAEREARFAFAAEPFYQDSMVLFARRGHEPPWDGLYQNLQGRRIAVVRGWTYGGQFEQARQQLNPVVVESVQNGLRMLAIGRVDLLASNQRNTRPYLADQQLAAQIRELQPQLDIQRGYFAFPRDARHAALRQRIDEQFRQFIASGRLASLGQSLGVAVP</sequence>
<comment type="similarity">
    <text evidence="1">Belongs to the bacterial solute-binding protein 3 family.</text>
</comment>
<keyword evidence="6" id="KW-1185">Reference proteome</keyword>
<keyword evidence="2 3" id="KW-0732">Signal</keyword>
<dbReference type="EMBL" id="CP053697">
    <property type="protein sequence ID" value="QKE64836.1"/>
    <property type="molecule type" value="Genomic_DNA"/>
</dbReference>
<protein>
    <submittedName>
        <fullName evidence="5">Transporter substrate-binding domain-containing protein</fullName>
    </submittedName>
</protein>
<organism evidence="5 6">
    <name type="scientific">Aquipseudomonas campi</name>
    <dbReference type="NCBI Taxonomy" id="2731681"/>
    <lineage>
        <taxon>Bacteria</taxon>
        <taxon>Pseudomonadati</taxon>
        <taxon>Pseudomonadota</taxon>
        <taxon>Gammaproteobacteria</taxon>
        <taxon>Pseudomonadales</taxon>
        <taxon>Pseudomonadaceae</taxon>
        <taxon>Aquipseudomonas</taxon>
    </lineage>
</organism>
<dbReference type="PANTHER" id="PTHR35936">
    <property type="entry name" value="MEMBRANE-BOUND LYTIC MUREIN TRANSGLYCOSYLASE F"/>
    <property type="match status" value="1"/>
</dbReference>
<dbReference type="Gene3D" id="3.40.190.10">
    <property type="entry name" value="Periplasmic binding protein-like II"/>
    <property type="match status" value="2"/>
</dbReference>
<dbReference type="SUPFAM" id="SSF53850">
    <property type="entry name" value="Periplasmic binding protein-like II"/>
    <property type="match status" value="1"/>
</dbReference>
<dbReference type="KEGG" id="pcam:HNE05_16260"/>
<feature type="signal peptide" evidence="3">
    <location>
        <begin position="1"/>
        <end position="23"/>
    </location>
</feature>
<evidence type="ECO:0000256" key="1">
    <source>
        <dbReference type="ARBA" id="ARBA00010333"/>
    </source>
</evidence>
<dbReference type="RefSeq" id="WP_173210125.1">
    <property type="nucleotide sequence ID" value="NZ_CP053697.2"/>
</dbReference>
<proteinExistence type="inferred from homology"/>
<feature type="chain" id="PRO_5027049716" evidence="3">
    <location>
        <begin position="24"/>
        <end position="251"/>
    </location>
</feature>
<evidence type="ECO:0000259" key="4">
    <source>
        <dbReference type="SMART" id="SM00062"/>
    </source>
</evidence>
<name>A0A6M8FYA8_9GAMM</name>
<dbReference type="PANTHER" id="PTHR35936:SF25">
    <property type="entry name" value="ABC TRANSPORTER SUBSTRATE-BINDING PROTEIN"/>
    <property type="match status" value="1"/>
</dbReference>
<evidence type="ECO:0000256" key="3">
    <source>
        <dbReference type="SAM" id="SignalP"/>
    </source>
</evidence>
<dbReference type="InterPro" id="IPR001638">
    <property type="entry name" value="Solute-binding_3/MltF_N"/>
</dbReference>
<reference evidence="5" key="1">
    <citation type="submission" date="2020-07" db="EMBL/GenBank/DDBJ databases">
        <title>Nitrate ammonifying Pseudomonas campi sp. nov. isolated from German agricultural grassland.</title>
        <authorList>
            <person name="Timsy T."/>
            <person name="Ulrich A."/>
            <person name="Spanner T."/>
            <person name="Foesel B."/>
            <person name="Kolb S."/>
            <person name="Horn M.A."/>
            <person name="Behrendt U."/>
        </authorList>
    </citation>
    <scope>NUCLEOTIDE SEQUENCE</scope>
    <source>
        <strain evidence="5">S1-A32-2</strain>
    </source>
</reference>
<dbReference type="AlphaFoldDB" id="A0A6M8FYA8"/>
<evidence type="ECO:0000313" key="5">
    <source>
        <dbReference type="EMBL" id="QKE64836.1"/>
    </source>
</evidence>
<dbReference type="Proteomes" id="UP000501379">
    <property type="component" value="Chromosome"/>
</dbReference>
<accession>A0A6M8FYA8</accession>
<evidence type="ECO:0000313" key="6">
    <source>
        <dbReference type="Proteomes" id="UP000501379"/>
    </source>
</evidence>
<evidence type="ECO:0000256" key="2">
    <source>
        <dbReference type="ARBA" id="ARBA00022729"/>
    </source>
</evidence>
<gene>
    <name evidence="5" type="ORF">HNE05_16260</name>
</gene>
<feature type="domain" description="Solute-binding protein family 3/N-terminal" evidence="4">
    <location>
        <begin position="26"/>
        <end position="249"/>
    </location>
</feature>
<dbReference type="Pfam" id="PF00497">
    <property type="entry name" value="SBP_bac_3"/>
    <property type="match status" value="1"/>
</dbReference>